<feature type="transmembrane region" description="Helical" evidence="1">
    <location>
        <begin position="75"/>
        <end position="94"/>
    </location>
</feature>
<dbReference type="HOGENOM" id="CLU_2230788_0_0_6"/>
<keyword evidence="3" id="KW-1185">Reference proteome</keyword>
<keyword evidence="1" id="KW-0472">Membrane</keyword>
<dbReference type="KEGG" id="vsa:VSAL_I3040"/>
<protein>
    <submittedName>
        <fullName evidence="2">Membrane protein</fullName>
    </submittedName>
</protein>
<evidence type="ECO:0000313" key="2">
    <source>
        <dbReference type="EMBL" id="CAQ80724.1"/>
    </source>
</evidence>
<feature type="transmembrane region" description="Helical" evidence="1">
    <location>
        <begin position="49"/>
        <end position="69"/>
    </location>
</feature>
<feature type="transmembrane region" description="Helical" evidence="1">
    <location>
        <begin position="20"/>
        <end position="37"/>
    </location>
</feature>
<keyword evidence="1" id="KW-0812">Transmembrane</keyword>
<accession>B6EHE5</accession>
<reference evidence="2 3" key="1">
    <citation type="journal article" date="2008" name="BMC Genomics">
        <title>The genome sequence of the fish pathogen Aliivibrio salmonicida strain LFI1238 shows extensive evidence of gene decay.</title>
        <authorList>
            <person name="Hjerde E."/>
            <person name="Lorentzen M.S."/>
            <person name="Holden M.T."/>
            <person name="Seeger K."/>
            <person name="Paulsen S."/>
            <person name="Bason N."/>
            <person name="Churcher C."/>
            <person name="Harris D."/>
            <person name="Norbertczak H."/>
            <person name="Quail M.A."/>
            <person name="Sanders S."/>
            <person name="Thurston S."/>
            <person name="Parkhill J."/>
            <person name="Willassen N.P."/>
            <person name="Thomson N.R."/>
        </authorList>
    </citation>
    <scope>NUCLEOTIDE SEQUENCE [LARGE SCALE GENOMIC DNA]</scope>
    <source>
        <strain evidence="2 3">LFI1238</strain>
    </source>
</reference>
<evidence type="ECO:0000256" key="1">
    <source>
        <dbReference type="SAM" id="Phobius"/>
    </source>
</evidence>
<dbReference type="EMBL" id="FM178379">
    <property type="protein sequence ID" value="CAQ80724.1"/>
    <property type="molecule type" value="Genomic_DNA"/>
</dbReference>
<organism evidence="2 3">
    <name type="scientific">Aliivibrio salmonicida (strain LFI1238)</name>
    <name type="common">Vibrio salmonicida (strain LFI1238)</name>
    <dbReference type="NCBI Taxonomy" id="316275"/>
    <lineage>
        <taxon>Bacteria</taxon>
        <taxon>Pseudomonadati</taxon>
        <taxon>Pseudomonadota</taxon>
        <taxon>Gammaproteobacteria</taxon>
        <taxon>Vibrionales</taxon>
        <taxon>Vibrionaceae</taxon>
        <taxon>Aliivibrio</taxon>
    </lineage>
</organism>
<gene>
    <name evidence="2" type="ordered locus">VSAL_I3040</name>
</gene>
<evidence type="ECO:0000313" key="3">
    <source>
        <dbReference type="Proteomes" id="UP000001730"/>
    </source>
</evidence>
<keyword evidence="1" id="KW-1133">Transmembrane helix</keyword>
<name>B6EHE5_ALISL</name>
<sequence>MLLWSLLPDLYLFDKIPSQMFVLQVFIFFVILFYKTIRNNFVRCYKVEPFVTTASLESTFLPVVFFIGLQFIPDYAFSLCTTLMSFFLIWTLRVECKFMESLKND</sequence>
<dbReference type="Proteomes" id="UP000001730">
    <property type="component" value="Chromosome 1"/>
</dbReference>
<proteinExistence type="predicted"/>
<dbReference type="AlphaFoldDB" id="B6EHE5"/>